<proteinExistence type="predicted"/>
<keyword evidence="1" id="KW-0732">Signal</keyword>
<protein>
    <recommendedName>
        <fullName evidence="4">Outer membrane protein beta-barrel domain-containing protein</fullName>
    </recommendedName>
</protein>
<evidence type="ECO:0000313" key="3">
    <source>
        <dbReference type="Proteomes" id="UP000324298"/>
    </source>
</evidence>
<dbReference type="AlphaFoldDB" id="A0A5A9XFD0"/>
<dbReference type="InterPro" id="IPR000758">
    <property type="entry name" value="Enterovir_OMP"/>
</dbReference>
<name>A0A5A9XFD0_9BACT</name>
<dbReference type="GO" id="GO:0044384">
    <property type="term" value="C:host outer membrane"/>
    <property type="evidence" value="ECO:0007669"/>
    <property type="project" value="InterPro"/>
</dbReference>
<gene>
    <name evidence="2" type="ORF">ET418_11935</name>
</gene>
<feature type="signal peptide" evidence="1">
    <location>
        <begin position="1"/>
        <end position="19"/>
    </location>
</feature>
<dbReference type="OrthoDB" id="8741777at2"/>
<accession>A0A5A9XFD0</accession>
<dbReference type="PROSITE" id="PS00695">
    <property type="entry name" value="ENT_VIR_OMP_2"/>
    <property type="match status" value="1"/>
</dbReference>
<comment type="caution">
    <text evidence="2">The sequence shown here is derived from an EMBL/GenBank/DDBJ whole genome shotgun (WGS) entry which is preliminary data.</text>
</comment>
<reference evidence="2 3" key="1">
    <citation type="submission" date="2019-04" db="EMBL/GenBank/DDBJ databases">
        <title>Geobacter ruber sp. nov., ferric-reducing bacteria isolated from paddy soil.</title>
        <authorList>
            <person name="Xu Z."/>
            <person name="Masuda Y."/>
            <person name="Itoh H."/>
            <person name="Senoo K."/>
        </authorList>
    </citation>
    <scope>NUCLEOTIDE SEQUENCE [LARGE SCALE GENOMIC DNA]</scope>
    <source>
        <strain evidence="2 3">Red88</strain>
    </source>
</reference>
<dbReference type="EMBL" id="SRSD01000007">
    <property type="protein sequence ID" value="KAA0890371.1"/>
    <property type="molecule type" value="Genomic_DNA"/>
</dbReference>
<evidence type="ECO:0000256" key="1">
    <source>
        <dbReference type="SAM" id="SignalP"/>
    </source>
</evidence>
<sequence>MRYKLFVIIFVFLAHPALAGELTLLGGYGAANNPVEKTFAWQVQYMEGLGEHLAYSLSYLNQGHFISHHRDGNAANLWLRTNLLDRQLSLGAGVGGVFYYDTKLSANASPRDLHGWGTMTQVAATWYTKSRVFFQVQGYWIKGDKSFDSLSALAGIGYQLDAPPSEGPDVKGTHLSERTTDNELTAFGGETVVNIPGDGHSRAVALEYRRGLWRFIEWTAGALYEGRSSLIDRYGLTTQLWLAKPFLHDRIALGVGLGPYFAIDRRVDATHVRVPIIFSTTGSCRISQDWLIRATWDRIITRYDRDTDIFLGGIGYRF</sequence>
<dbReference type="RefSeq" id="WP_149307844.1">
    <property type="nucleotide sequence ID" value="NZ_SRSD01000007.1"/>
</dbReference>
<dbReference type="Proteomes" id="UP000324298">
    <property type="component" value="Unassembled WGS sequence"/>
</dbReference>
<keyword evidence="3" id="KW-1185">Reference proteome</keyword>
<feature type="chain" id="PRO_5023103361" description="Outer membrane protein beta-barrel domain-containing protein" evidence="1">
    <location>
        <begin position="20"/>
        <end position="318"/>
    </location>
</feature>
<organism evidence="2 3">
    <name type="scientific">Oryzomonas rubra</name>
    <dbReference type="NCBI Taxonomy" id="2509454"/>
    <lineage>
        <taxon>Bacteria</taxon>
        <taxon>Pseudomonadati</taxon>
        <taxon>Thermodesulfobacteriota</taxon>
        <taxon>Desulfuromonadia</taxon>
        <taxon>Geobacterales</taxon>
        <taxon>Geobacteraceae</taxon>
        <taxon>Oryzomonas</taxon>
    </lineage>
</organism>
<evidence type="ECO:0008006" key="4">
    <source>
        <dbReference type="Google" id="ProtNLM"/>
    </source>
</evidence>
<evidence type="ECO:0000313" key="2">
    <source>
        <dbReference type="EMBL" id="KAA0890371.1"/>
    </source>
</evidence>